<dbReference type="Gene3D" id="3.10.450.50">
    <property type="match status" value="1"/>
</dbReference>
<dbReference type="InterPro" id="IPR027843">
    <property type="entry name" value="DUF4440"/>
</dbReference>
<comment type="caution">
    <text evidence="3">The sequence shown here is derived from an EMBL/GenBank/DDBJ whole genome shotgun (WGS) entry which is preliminary data.</text>
</comment>
<evidence type="ECO:0000313" key="4">
    <source>
        <dbReference type="Proteomes" id="UP001500466"/>
    </source>
</evidence>
<keyword evidence="4" id="KW-1185">Reference proteome</keyword>
<accession>A0ABP9HV53</accession>
<dbReference type="Proteomes" id="UP001500466">
    <property type="component" value="Unassembled WGS sequence"/>
</dbReference>
<feature type="domain" description="DUF4440" evidence="2">
    <location>
        <begin position="27"/>
        <end position="140"/>
    </location>
</feature>
<reference evidence="4" key="1">
    <citation type="journal article" date="2019" name="Int. J. Syst. Evol. Microbiol.">
        <title>The Global Catalogue of Microorganisms (GCM) 10K type strain sequencing project: providing services to taxonomists for standard genome sequencing and annotation.</title>
        <authorList>
            <consortium name="The Broad Institute Genomics Platform"/>
            <consortium name="The Broad Institute Genome Sequencing Center for Infectious Disease"/>
            <person name="Wu L."/>
            <person name="Ma J."/>
        </authorList>
    </citation>
    <scope>NUCLEOTIDE SEQUENCE [LARGE SCALE GENOMIC DNA]</scope>
    <source>
        <strain evidence="4">JCM 17986</strain>
    </source>
</reference>
<dbReference type="InterPro" id="IPR011944">
    <property type="entry name" value="Steroid_delta5-4_isomerase"/>
</dbReference>
<evidence type="ECO:0000256" key="1">
    <source>
        <dbReference type="SAM" id="MobiDB-lite"/>
    </source>
</evidence>
<proteinExistence type="predicted"/>
<name>A0ABP9HV53_9ACTN</name>
<dbReference type="SUPFAM" id="SSF54427">
    <property type="entry name" value="NTF2-like"/>
    <property type="match status" value="1"/>
</dbReference>
<dbReference type="Pfam" id="PF14534">
    <property type="entry name" value="DUF4440"/>
    <property type="match status" value="1"/>
</dbReference>
<dbReference type="RefSeq" id="WP_345678408.1">
    <property type="nucleotide sequence ID" value="NZ_BAABHS010000021.1"/>
</dbReference>
<gene>
    <name evidence="3" type="ORF">GCM10023205_55320</name>
</gene>
<feature type="region of interest" description="Disordered" evidence="1">
    <location>
        <begin position="1"/>
        <end position="22"/>
    </location>
</feature>
<sequence>MTATQTARTAQTADATATARATPERQVRAVIDTVYAAWAANDADAFVTVYTPDATATLPGSFRNGREQIRAAMAAGFAGPLKGSTVRDEIGSVRFLGGRGDAAVVVGRSCVVFAGETDVPDDRWVLVTWALERADDGTWLVAAYHNCAA</sequence>
<dbReference type="NCBIfam" id="TIGR02246">
    <property type="entry name" value="SgcJ/EcaC family oxidoreductase"/>
    <property type="match status" value="1"/>
</dbReference>
<protein>
    <submittedName>
        <fullName evidence="3">SgcJ/EcaC family oxidoreductase</fullName>
    </submittedName>
</protein>
<evidence type="ECO:0000313" key="3">
    <source>
        <dbReference type="EMBL" id="GAA4979605.1"/>
    </source>
</evidence>
<dbReference type="InterPro" id="IPR032710">
    <property type="entry name" value="NTF2-like_dom_sf"/>
</dbReference>
<evidence type="ECO:0000259" key="2">
    <source>
        <dbReference type="Pfam" id="PF14534"/>
    </source>
</evidence>
<organism evidence="3 4">
    <name type="scientific">Yinghuangia aomiensis</name>
    <dbReference type="NCBI Taxonomy" id="676205"/>
    <lineage>
        <taxon>Bacteria</taxon>
        <taxon>Bacillati</taxon>
        <taxon>Actinomycetota</taxon>
        <taxon>Actinomycetes</taxon>
        <taxon>Kitasatosporales</taxon>
        <taxon>Streptomycetaceae</taxon>
        <taxon>Yinghuangia</taxon>
    </lineage>
</organism>
<feature type="compositionally biased region" description="Low complexity" evidence="1">
    <location>
        <begin position="1"/>
        <end position="21"/>
    </location>
</feature>
<dbReference type="EMBL" id="BAABHS010000021">
    <property type="protein sequence ID" value="GAA4979605.1"/>
    <property type="molecule type" value="Genomic_DNA"/>
</dbReference>